<organism evidence="1 2">
    <name type="scientific">Pilimelia columellifera subsp. columellifera</name>
    <dbReference type="NCBI Taxonomy" id="706583"/>
    <lineage>
        <taxon>Bacteria</taxon>
        <taxon>Bacillati</taxon>
        <taxon>Actinomycetota</taxon>
        <taxon>Actinomycetes</taxon>
        <taxon>Micromonosporales</taxon>
        <taxon>Micromonosporaceae</taxon>
        <taxon>Pilimelia</taxon>
    </lineage>
</organism>
<reference evidence="2" key="1">
    <citation type="journal article" date="2019" name="Int. J. Syst. Evol. Microbiol.">
        <title>The Global Catalogue of Microorganisms (GCM) 10K type strain sequencing project: providing services to taxonomists for standard genome sequencing and annotation.</title>
        <authorList>
            <consortium name="The Broad Institute Genomics Platform"/>
            <consortium name="The Broad Institute Genome Sequencing Center for Infectious Disease"/>
            <person name="Wu L."/>
            <person name="Ma J."/>
        </authorList>
    </citation>
    <scope>NUCLEOTIDE SEQUENCE [LARGE SCALE GENOMIC DNA]</scope>
    <source>
        <strain evidence="2">JCM 3367</strain>
    </source>
</reference>
<name>A0ABP6B050_9ACTN</name>
<protein>
    <submittedName>
        <fullName evidence="1">Uncharacterized protein</fullName>
    </submittedName>
</protein>
<proteinExistence type="predicted"/>
<evidence type="ECO:0000313" key="2">
    <source>
        <dbReference type="Proteomes" id="UP001499978"/>
    </source>
</evidence>
<dbReference type="RefSeq" id="WP_344173959.1">
    <property type="nucleotide sequence ID" value="NZ_BAAARY010000020.1"/>
</dbReference>
<gene>
    <name evidence="1" type="ORF">GCM10010201_32200</name>
</gene>
<comment type="caution">
    <text evidence="1">The sequence shown here is derived from an EMBL/GenBank/DDBJ whole genome shotgun (WGS) entry which is preliminary data.</text>
</comment>
<dbReference type="Gene3D" id="3.90.45.10">
    <property type="entry name" value="Peptide deformylase"/>
    <property type="match status" value="1"/>
</dbReference>
<dbReference type="InterPro" id="IPR036821">
    <property type="entry name" value="Peptide_deformylase_sf"/>
</dbReference>
<dbReference type="EMBL" id="BAAARY010000020">
    <property type="protein sequence ID" value="GAA2530331.1"/>
    <property type="molecule type" value="Genomic_DNA"/>
</dbReference>
<keyword evidence="2" id="KW-1185">Reference proteome</keyword>
<accession>A0ABP6B050</accession>
<dbReference type="Proteomes" id="UP001499978">
    <property type="component" value="Unassembled WGS sequence"/>
</dbReference>
<evidence type="ECO:0000313" key="1">
    <source>
        <dbReference type="EMBL" id="GAA2530331.1"/>
    </source>
</evidence>
<sequence length="73" mass="7551">MLHRRFVGHILNPTLTAAPTFAGITTEPKGCLSVPGVGADLARPSLATVDGFDRNGVPQVSLTGASRPAQRLA</sequence>
<dbReference type="SUPFAM" id="SSF56420">
    <property type="entry name" value="Peptide deformylase"/>
    <property type="match status" value="1"/>
</dbReference>